<evidence type="ECO:0000256" key="1">
    <source>
        <dbReference type="SAM" id="Phobius"/>
    </source>
</evidence>
<keyword evidence="1" id="KW-1133">Transmembrane helix</keyword>
<comment type="caution">
    <text evidence="2">The sequence shown here is derived from an EMBL/GenBank/DDBJ whole genome shotgun (WGS) entry which is preliminary data.</text>
</comment>
<reference evidence="2 3" key="1">
    <citation type="submission" date="2023-08" db="EMBL/GenBank/DDBJ databases">
        <title>Implementing the SeqCode for naming new Mesorhizobium species isolated from Vachellia karroo root nodules.</title>
        <authorList>
            <person name="Van Lill M."/>
        </authorList>
    </citation>
    <scope>NUCLEOTIDE SEQUENCE [LARGE SCALE GENOMIC DNA]</scope>
    <source>
        <strain evidence="2 3">VK22B</strain>
    </source>
</reference>
<feature type="transmembrane region" description="Helical" evidence="1">
    <location>
        <begin position="89"/>
        <end position="110"/>
    </location>
</feature>
<proteinExistence type="predicted"/>
<evidence type="ECO:0008006" key="4">
    <source>
        <dbReference type="Google" id="ProtNLM"/>
    </source>
</evidence>
<feature type="transmembrane region" description="Helical" evidence="1">
    <location>
        <begin position="168"/>
        <end position="191"/>
    </location>
</feature>
<dbReference type="Proteomes" id="UP001271249">
    <property type="component" value="Unassembled WGS sequence"/>
</dbReference>
<protein>
    <recommendedName>
        <fullName evidence="4">ABC transmembrane type-1 domain-containing protein</fullName>
    </recommendedName>
</protein>
<organism evidence="2 3">
    <name type="scientific">Mesorhizobium captivum</name>
    <dbReference type="NCBI Taxonomy" id="3072319"/>
    <lineage>
        <taxon>Bacteria</taxon>
        <taxon>Pseudomonadati</taxon>
        <taxon>Pseudomonadota</taxon>
        <taxon>Alphaproteobacteria</taxon>
        <taxon>Hyphomicrobiales</taxon>
        <taxon>Phyllobacteriaceae</taxon>
        <taxon>Mesorhizobium</taxon>
    </lineage>
</organism>
<name>A0ABU4Z6F1_9HYPH</name>
<keyword evidence="1" id="KW-0472">Membrane</keyword>
<accession>A0ABU4Z6F1</accession>
<evidence type="ECO:0000313" key="2">
    <source>
        <dbReference type="EMBL" id="MDX8494802.1"/>
    </source>
</evidence>
<dbReference type="EMBL" id="JAVIJC010000030">
    <property type="protein sequence ID" value="MDX8494802.1"/>
    <property type="molecule type" value="Genomic_DNA"/>
</dbReference>
<feature type="transmembrane region" description="Helical" evidence="1">
    <location>
        <begin position="197"/>
        <end position="216"/>
    </location>
</feature>
<feature type="transmembrane region" description="Helical" evidence="1">
    <location>
        <begin position="64"/>
        <end position="83"/>
    </location>
</feature>
<evidence type="ECO:0000313" key="3">
    <source>
        <dbReference type="Proteomes" id="UP001271249"/>
    </source>
</evidence>
<dbReference type="RefSeq" id="WP_320228596.1">
    <property type="nucleotide sequence ID" value="NZ_JAVIJC010000030.1"/>
</dbReference>
<keyword evidence="1" id="KW-0812">Transmembrane</keyword>
<sequence>MAVATERMEGQPSRALGMLQGNSRMGDEGADILQERMVGILTTIHFTLQSERVATISEANGRSALYLTAVSACLVALGFIAPSTALGSGFYLVVFILFAVLTIVGIITFARVVQSGLEDMISARGIARIRRFYAEVAPGIERWFVLPVQDEIRALHDEIGGGSRFQTLLTTASMVAVVTCALVGVLTSIAAFSLCGLPLAIAAIIGLAGFGVSGWLHYRYQVRAWREALAALMRA</sequence>
<gene>
    <name evidence="2" type="ORF">RFN29_24875</name>
</gene>
<keyword evidence="3" id="KW-1185">Reference proteome</keyword>